<dbReference type="PANTHER" id="PTHR42948:SF1">
    <property type="entry name" value="TRANSPORTER"/>
    <property type="match status" value="1"/>
</dbReference>
<dbReference type="GO" id="GO:0016020">
    <property type="term" value="C:membrane"/>
    <property type="evidence" value="ECO:0007669"/>
    <property type="project" value="UniProtKB-SubCell"/>
</dbReference>
<sequence length="501" mass="53967">MSNSNSKAPKRETFSGRSAFILAAIGSAVGLGNIWRFPYTTYENGGGAFIVPYLIALLTAGIPLLFLDYAIGHKHRGGAPLSFHRFVPKFETFGWWQVMINVIIGVYYAVVLGWAASYTYFSISGAWGDKPVDFFIGEFLKMGDIANGVSFEFVGMVTGPLIAVWLVALGVLALGIQKGISKSANILMPVLIVMFLTLVGYALTLPGAAKGLDALFTPDWSKLTDPSVWIAAYGQIFFSLSICFGIMITYSSYLKKDTDLTGSGLVVGFANSSFELLAGIGVFAALGFMATAAGSEVNEVAKGGIGLAFFAFPTIINEAPFGTLLGILFFGSLTFAALTSFISVIEVIISAVQDKFNLRRAKATFMVGLPMMFVSVILFGTTTGLPMLDVFDKFVNYFGIVAVAFVSLIAIVANEKLGVLGDHLNETSSFKVGFIWRLCIVVTTGILAFMLFSEGAKVYSEGYEGYPSWFVNTFGWGMAIALVVVSYLLSRLPWKHEVKGA</sequence>
<dbReference type="EMBL" id="JACI01000002">
    <property type="protein sequence ID" value="OAQ14259.1"/>
    <property type="molecule type" value="Genomic_DNA"/>
</dbReference>
<dbReference type="GO" id="GO:0015293">
    <property type="term" value="F:symporter activity"/>
    <property type="evidence" value="ECO:0007669"/>
    <property type="project" value="UniProtKB-KW"/>
</dbReference>
<feature type="transmembrane region" description="Helical" evidence="7">
    <location>
        <begin position="20"/>
        <end position="38"/>
    </location>
</feature>
<reference evidence="8 9" key="1">
    <citation type="submission" date="2014-01" db="EMBL/GenBank/DDBJ databases">
        <authorList>
            <person name="Zuccon D."/>
        </authorList>
    </citation>
    <scope>NUCLEOTIDE SEQUENCE [LARGE SCALE GENOMIC DNA]</scope>
    <source>
        <strain evidence="8 9">Y31</strain>
    </source>
</reference>
<evidence type="ECO:0000256" key="2">
    <source>
        <dbReference type="ARBA" id="ARBA00022448"/>
    </source>
</evidence>
<evidence type="ECO:0000256" key="4">
    <source>
        <dbReference type="ARBA" id="ARBA00022989"/>
    </source>
</evidence>
<dbReference type="Pfam" id="PF00209">
    <property type="entry name" value="SNF"/>
    <property type="match status" value="2"/>
</dbReference>
<evidence type="ECO:0000256" key="1">
    <source>
        <dbReference type="ARBA" id="ARBA00004141"/>
    </source>
</evidence>
<dbReference type="PROSITE" id="PS50267">
    <property type="entry name" value="NA_NEUROTRAN_SYMP_3"/>
    <property type="match status" value="1"/>
</dbReference>
<keyword evidence="3 6" id="KW-0812">Transmembrane</keyword>
<dbReference type="SUPFAM" id="SSF161070">
    <property type="entry name" value="SNF-like"/>
    <property type="match status" value="1"/>
</dbReference>
<feature type="transmembrane region" description="Helical" evidence="7">
    <location>
        <begin position="364"/>
        <end position="388"/>
    </location>
</feature>
<dbReference type="InterPro" id="IPR000175">
    <property type="entry name" value="Na/ntran_symport"/>
</dbReference>
<feature type="transmembrane region" description="Helical" evidence="7">
    <location>
        <begin position="327"/>
        <end position="352"/>
    </location>
</feature>
<organism evidence="8 9">
    <name type="scientific">Bibersteinia trehalosi Y31</name>
    <dbReference type="NCBI Taxonomy" id="1261658"/>
    <lineage>
        <taxon>Bacteria</taxon>
        <taxon>Pseudomonadati</taxon>
        <taxon>Pseudomonadota</taxon>
        <taxon>Gammaproteobacteria</taxon>
        <taxon>Pasteurellales</taxon>
        <taxon>Pasteurellaceae</taxon>
        <taxon>Bibersteinia</taxon>
    </lineage>
</organism>
<dbReference type="InterPro" id="IPR037272">
    <property type="entry name" value="SNS_sf"/>
</dbReference>
<dbReference type="PRINTS" id="PR00176">
    <property type="entry name" value="NANEUSMPORT"/>
</dbReference>
<name>A0A179CWH8_BIBTR</name>
<dbReference type="CDD" id="cd10334">
    <property type="entry name" value="SLC6sbd_u1"/>
    <property type="match status" value="1"/>
</dbReference>
<keyword evidence="4 7" id="KW-1133">Transmembrane helix</keyword>
<dbReference type="Proteomes" id="UP000078358">
    <property type="component" value="Unassembled WGS sequence"/>
</dbReference>
<proteinExistence type="inferred from homology"/>
<protein>
    <recommendedName>
        <fullName evidence="6">Transporter</fullName>
    </recommendedName>
</protein>
<feature type="transmembrane region" description="Helical" evidence="7">
    <location>
        <begin position="50"/>
        <end position="72"/>
    </location>
</feature>
<feature type="transmembrane region" description="Helical" evidence="7">
    <location>
        <begin position="265"/>
        <end position="290"/>
    </location>
</feature>
<keyword evidence="5 7" id="KW-0472">Membrane</keyword>
<feature type="transmembrane region" description="Helical" evidence="7">
    <location>
        <begin position="153"/>
        <end position="174"/>
    </location>
</feature>
<evidence type="ECO:0000313" key="8">
    <source>
        <dbReference type="EMBL" id="OAQ14259.1"/>
    </source>
</evidence>
<comment type="subcellular location">
    <subcellularLocation>
        <location evidence="1">Membrane</location>
        <topology evidence="1">Multi-pass membrane protein</topology>
    </subcellularLocation>
</comment>
<dbReference type="AlphaFoldDB" id="A0A179CWH8"/>
<feature type="transmembrane region" description="Helical" evidence="7">
    <location>
        <begin position="93"/>
        <end position="116"/>
    </location>
</feature>
<evidence type="ECO:0000256" key="6">
    <source>
        <dbReference type="RuleBase" id="RU003732"/>
    </source>
</evidence>
<dbReference type="NCBIfam" id="NF037979">
    <property type="entry name" value="Na_transp"/>
    <property type="match status" value="1"/>
</dbReference>
<feature type="transmembrane region" description="Helical" evidence="7">
    <location>
        <begin position="473"/>
        <end position="490"/>
    </location>
</feature>
<feature type="transmembrane region" description="Helical" evidence="7">
    <location>
        <begin position="434"/>
        <end position="453"/>
    </location>
</feature>
<dbReference type="PANTHER" id="PTHR42948">
    <property type="entry name" value="TRANSPORTER"/>
    <property type="match status" value="1"/>
</dbReference>
<evidence type="ECO:0000313" key="9">
    <source>
        <dbReference type="Proteomes" id="UP000078358"/>
    </source>
</evidence>
<accession>A0A179CWH8</accession>
<evidence type="ECO:0000256" key="3">
    <source>
        <dbReference type="ARBA" id="ARBA00022692"/>
    </source>
</evidence>
<comment type="similarity">
    <text evidence="6">Belongs to the sodium:neurotransmitter symporter (SNF) (TC 2.A.22) family.</text>
</comment>
<dbReference type="PATRIC" id="fig|1261658.3.peg.1541"/>
<gene>
    <name evidence="8" type="ORF">F480_07715</name>
</gene>
<dbReference type="PROSITE" id="PS00610">
    <property type="entry name" value="NA_NEUROTRAN_SYMP_1"/>
    <property type="match status" value="1"/>
</dbReference>
<evidence type="ECO:0000256" key="5">
    <source>
        <dbReference type="ARBA" id="ARBA00023136"/>
    </source>
</evidence>
<feature type="transmembrane region" description="Helical" evidence="7">
    <location>
        <begin position="228"/>
        <end position="253"/>
    </location>
</feature>
<dbReference type="RefSeq" id="WP_015433346.1">
    <property type="nucleotide sequence ID" value="NZ_JACI01000002.1"/>
</dbReference>
<evidence type="ECO:0000256" key="7">
    <source>
        <dbReference type="SAM" id="Phobius"/>
    </source>
</evidence>
<comment type="caution">
    <text evidence="8">The sequence shown here is derived from an EMBL/GenBank/DDBJ whole genome shotgun (WGS) entry which is preliminary data.</text>
</comment>
<keyword evidence="2 6" id="KW-0813">Transport</keyword>
<feature type="transmembrane region" description="Helical" evidence="7">
    <location>
        <begin position="186"/>
        <end position="208"/>
    </location>
</feature>
<keyword evidence="6" id="KW-0769">Symport</keyword>
<feature type="transmembrane region" description="Helical" evidence="7">
    <location>
        <begin position="394"/>
        <end position="413"/>
    </location>
</feature>